<gene>
    <name evidence="2" type="ORF">Dcae01_02372</name>
</gene>
<keyword evidence="1" id="KW-0812">Transmembrane</keyword>
<name>A0ABP9UDK9_9DEIO</name>
<comment type="caution">
    <text evidence="2">The sequence shown here is derived from an EMBL/GenBank/DDBJ whole genome shotgun (WGS) entry which is preliminary data.</text>
</comment>
<dbReference type="Proteomes" id="UP001423409">
    <property type="component" value="Unassembled WGS sequence"/>
</dbReference>
<keyword evidence="1" id="KW-0472">Membrane</keyword>
<proteinExistence type="predicted"/>
<keyword evidence="3" id="KW-1185">Reference proteome</keyword>
<dbReference type="EMBL" id="BAABQU010000029">
    <property type="protein sequence ID" value="GAA5440844.1"/>
    <property type="molecule type" value="Genomic_DNA"/>
</dbReference>
<reference evidence="2 3" key="1">
    <citation type="submission" date="2024-02" db="EMBL/GenBank/DDBJ databases">
        <title>Deinococcus caeni NBRC 101312.</title>
        <authorList>
            <person name="Ichikawa N."/>
            <person name="Katano-Makiyama Y."/>
            <person name="Hidaka K."/>
        </authorList>
    </citation>
    <scope>NUCLEOTIDE SEQUENCE [LARGE SCALE GENOMIC DNA]</scope>
    <source>
        <strain evidence="2 3">NBRC 101312</strain>
    </source>
</reference>
<evidence type="ECO:0000256" key="1">
    <source>
        <dbReference type="SAM" id="Phobius"/>
    </source>
</evidence>
<keyword evidence="1" id="KW-1133">Transmembrane helix</keyword>
<protein>
    <submittedName>
        <fullName evidence="2">Uncharacterized protein</fullName>
    </submittedName>
</protein>
<organism evidence="2 3">
    <name type="scientific">Deinococcus caeni</name>
    <dbReference type="NCBI Taxonomy" id="569127"/>
    <lineage>
        <taxon>Bacteria</taxon>
        <taxon>Thermotogati</taxon>
        <taxon>Deinococcota</taxon>
        <taxon>Deinococci</taxon>
        <taxon>Deinococcales</taxon>
        <taxon>Deinococcaceae</taxon>
        <taxon>Deinococcus</taxon>
    </lineage>
</organism>
<evidence type="ECO:0000313" key="2">
    <source>
        <dbReference type="EMBL" id="GAA5440844.1"/>
    </source>
</evidence>
<sequence>MENSLSPAAADRYAERVILTTLVLGLVGVVALALGVQVFRRGTHPTITSGATRRDGAQDVYWEARLLAACQGNRAALERRVSSKARQFPGMKRWQLMRLAYLDVTARRPAPTR</sequence>
<evidence type="ECO:0000313" key="3">
    <source>
        <dbReference type="Proteomes" id="UP001423409"/>
    </source>
</evidence>
<feature type="transmembrane region" description="Helical" evidence="1">
    <location>
        <begin position="17"/>
        <end position="39"/>
    </location>
</feature>
<accession>A0ABP9UDK9</accession>